<feature type="compositionally biased region" description="Basic and acidic residues" evidence="1">
    <location>
        <begin position="44"/>
        <end position="64"/>
    </location>
</feature>
<keyword evidence="3" id="KW-1185">Reference proteome</keyword>
<reference evidence="2" key="1">
    <citation type="submission" date="2019-07" db="EMBL/GenBank/DDBJ databases">
        <authorList>
            <person name="Dittberner H."/>
        </authorList>
    </citation>
    <scope>NUCLEOTIDE SEQUENCE [LARGE SCALE GENOMIC DNA]</scope>
</reference>
<sequence length="64" mass="7476">MFAVNDEATFTDDNSFVTQSSRSGNLYRRRQRLRNDKNFMTGSPRDDSVVSREGERVDSRRASW</sequence>
<dbReference type="EMBL" id="CABITT030000007">
    <property type="protein sequence ID" value="VVB10873.1"/>
    <property type="molecule type" value="Genomic_DNA"/>
</dbReference>
<dbReference type="AlphaFoldDB" id="A0A565CB67"/>
<feature type="region of interest" description="Disordered" evidence="1">
    <location>
        <begin position="14"/>
        <end position="64"/>
    </location>
</feature>
<proteinExistence type="predicted"/>
<comment type="caution">
    <text evidence="2">The sequence shown here is derived from an EMBL/GenBank/DDBJ whole genome shotgun (WGS) entry which is preliminary data.</text>
</comment>
<dbReference type="Proteomes" id="UP000489600">
    <property type="component" value="Unassembled WGS sequence"/>
</dbReference>
<name>A0A565CB67_9BRAS</name>
<accession>A0A565CB67</accession>
<evidence type="ECO:0000256" key="1">
    <source>
        <dbReference type="SAM" id="MobiDB-lite"/>
    </source>
</evidence>
<evidence type="ECO:0000313" key="3">
    <source>
        <dbReference type="Proteomes" id="UP000489600"/>
    </source>
</evidence>
<protein>
    <submittedName>
        <fullName evidence="2">Uncharacterized protein</fullName>
    </submittedName>
</protein>
<evidence type="ECO:0000313" key="2">
    <source>
        <dbReference type="EMBL" id="VVB10873.1"/>
    </source>
</evidence>
<organism evidence="2 3">
    <name type="scientific">Arabis nemorensis</name>
    <dbReference type="NCBI Taxonomy" id="586526"/>
    <lineage>
        <taxon>Eukaryota</taxon>
        <taxon>Viridiplantae</taxon>
        <taxon>Streptophyta</taxon>
        <taxon>Embryophyta</taxon>
        <taxon>Tracheophyta</taxon>
        <taxon>Spermatophyta</taxon>
        <taxon>Magnoliopsida</taxon>
        <taxon>eudicotyledons</taxon>
        <taxon>Gunneridae</taxon>
        <taxon>Pentapetalae</taxon>
        <taxon>rosids</taxon>
        <taxon>malvids</taxon>
        <taxon>Brassicales</taxon>
        <taxon>Brassicaceae</taxon>
        <taxon>Arabideae</taxon>
        <taxon>Arabis</taxon>
    </lineage>
</organism>
<gene>
    <name evidence="2" type="ORF">ANE_LOCUS21317</name>
</gene>
<feature type="compositionally biased region" description="Polar residues" evidence="1">
    <location>
        <begin position="14"/>
        <end position="24"/>
    </location>
</feature>